<evidence type="ECO:0000256" key="6">
    <source>
        <dbReference type="ARBA" id="ARBA00023136"/>
    </source>
</evidence>
<protein>
    <recommendedName>
        <fullName evidence="9">T-cell immunomodulatory protein TIP C2 domain-containing protein</fullName>
    </recommendedName>
</protein>
<reference evidence="10 11" key="1">
    <citation type="journal article" date="2016" name="Mol. Biol. Evol.">
        <title>Comparative Genomics of Early-Diverging Mushroom-Forming Fungi Provides Insights into the Origins of Lignocellulose Decay Capabilities.</title>
        <authorList>
            <person name="Nagy L.G."/>
            <person name="Riley R."/>
            <person name="Tritt A."/>
            <person name="Adam C."/>
            <person name="Daum C."/>
            <person name="Floudas D."/>
            <person name="Sun H."/>
            <person name="Yadav J.S."/>
            <person name="Pangilinan J."/>
            <person name="Larsson K.H."/>
            <person name="Matsuura K."/>
            <person name="Barry K."/>
            <person name="Labutti K."/>
            <person name="Kuo R."/>
            <person name="Ohm R.A."/>
            <person name="Bhattacharya S.S."/>
            <person name="Shirouzu T."/>
            <person name="Yoshinaga Y."/>
            <person name="Martin F.M."/>
            <person name="Grigoriev I.V."/>
            <person name="Hibbett D.S."/>
        </authorList>
    </citation>
    <scope>NUCLEOTIDE SEQUENCE [LARGE SCALE GENOMIC DNA]</scope>
    <source>
        <strain evidence="10 11">TUFC12733</strain>
    </source>
</reference>
<comment type="similarity">
    <text evidence="2">Belongs to the TIP family.</text>
</comment>
<dbReference type="InterPro" id="IPR024881">
    <property type="entry name" value="Tip"/>
</dbReference>
<accession>A0A167KY20</accession>
<evidence type="ECO:0000256" key="3">
    <source>
        <dbReference type="ARBA" id="ARBA00022692"/>
    </source>
</evidence>
<dbReference type="PANTHER" id="PTHR13412">
    <property type="entry name" value="T-CELL IMMUNOMODULATORY PROTEIN HOMOLOG"/>
    <property type="match status" value="1"/>
</dbReference>
<evidence type="ECO:0000256" key="8">
    <source>
        <dbReference type="SAM" id="Phobius"/>
    </source>
</evidence>
<evidence type="ECO:0000256" key="2">
    <source>
        <dbReference type="ARBA" id="ARBA00006496"/>
    </source>
</evidence>
<dbReference type="Pfam" id="PF13517">
    <property type="entry name" value="FG-GAP_3"/>
    <property type="match status" value="2"/>
</dbReference>
<dbReference type="PANTHER" id="PTHR13412:SF0">
    <property type="entry name" value="T-CELL IMMUNOMODULATORY PROTEIN"/>
    <property type="match status" value="1"/>
</dbReference>
<evidence type="ECO:0000256" key="7">
    <source>
        <dbReference type="ARBA" id="ARBA00023180"/>
    </source>
</evidence>
<evidence type="ECO:0000259" key="9">
    <source>
        <dbReference type="Pfam" id="PF23122"/>
    </source>
</evidence>
<keyword evidence="6 8" id="KW-0472">Membrane</keyword>
<feature type="transmembrane region" description="Helical" evidence="8">
    <location>
        <begin position="657"/>
        <end position="681"/>
    </location>
</feature>
<dbReference type="InterPro" id="IPR057089">
    <property type="entry name" value="C2_TIP"/>
</dbReference>
<dbReference type="AlphaFoldDB" id="A0A167KY20"/>
<gene>
    <name evidence="10" type="ORF">CALVIDRAFT_599289</name>
</gene>
<dbReference type="Proteomes" id="UP000076738">
    <property type="component" value="Unassembled WGS sequence"/>
</dbReference>
<evidence type="ECO:0000256" key="5">
    <source>
        <dbReference type="ARBA" id="ARBA00022989"/>
    </source>
</evidence>
<comment type="subcellular location">
    <subcellularLocation>
        <location evidence="1">Membrane</location>
        <topology evidence="1">Single-pass type I membrane protein</topology>
    </subcellularLocation>
</comment>
<evidence type="ECO:0000313" key="11">
    <source>
        <dbReference type="Proteomes" id="UP000076738"/>
    </source>
</evidence>
<dbReference type="OrthoDB" id="10022113at2759"/>
<feature type="non-terminal residue" evidence="10">
    <location>
        <position position="1"/>
    </location>
</feature>
<sequence>MQWYELTAMHSWQRRGRRPIVLLLFFATWLAYLQGAAAVWPFPTKRYSGDTLIDAGSLGLSGLDGRVVAFGDFNGDQYTDLITLSTDQRTLTVYTWDHSGYLFTKSQSLGFGHDVLNVVPGDFSHDGRLDILVMMRESAGGWWDENTQIGMAIYLGQGNGMFAESAVSVPGSVLEQPIALDATGNIRVDLLGMSPTSTGSSTWRLWENTWNTSTHSGPMFNLATPPFDTSKLCKLSNPHSSAVVDLDGDCLADLFLVCDAPTPSSSKTYQIWINNKEGGFTLAREGSLPAGVGAITFADMDRDGTMDMVFPTCASVSTDTGVGTNCAINIAYNKQIHTCAGAPGVIFSHAMGSCRLPTELCIEDVNFEFDFTNSPDNDAFQSIPLTSLGAAHSASLLMLDPTFHPALPIPIRIADTSLSGFPSLLPIIATQTSGGVLGIGSSLETTVELLDSVPCRDGVAGCDGGKVQAGRRAFAIVNDGTEVLKGIHDARGVTVLDLDEDGTLDLLVQRTGTQSNTKVTFVQNNFFHDAFFLKAITLNGACSGFCETDNKKYKPFGTGFPGASYKYTILDTSGRRSAAQVGQLPQTGYHALHTPYAYFGLGRTNNYIENLFVGSTSHEEAHYINLEGVIPNSRLVVNPTVWKSTWEYELYLRPGDWIPWVTLVALASCALLAVMVFVLHLNEKREDERERRRALHHINFDAL</sequence>
<dbReference type="InterPro" id="IPR028994">
    <property type="entry name" value="Integrin_alpha_N"/>
</dbReference>
<keyword evidence="4" id="KW-0732">Signal</keyword>
<dbReference type="SUPFAM" id="SSF69318">
    <property type="entry name" value="Integrin alpha N-terminal domain"/>
    <property type="match status" value="1"/>
</dbReference>
<dbReference type="InterPro" id="IPR013517">
    <property type="entry name" value="FG-GAP"/>
</dbReference>
<keyword evidence="3 8" id="KW-0812">Transmembrane</keyword>
<keyword evidence="5 8" id="KW-1133">Transmembrane helix</keyword>
<dbReference type="Gene3D" id="2.130.10.130">
    <property type="entry name" value="Integrin alpha, N-terminal"/>
    <property type="match status" value="1"/>
</dbReference>
<proteinExistence type="inferred from homology"/>
<organism evidence="10 11">
    <name type="scientific">Calocera viscosa (strain TUFC12733)</name>
    <dbReference type="NCBI Taxonomy" id="1330018"/>
    <lineage>
        <taxon>Eukaryota</taxon>
        <taxon>Fungi</taxon>
        <taxon>Dikarya</taxon>
        <taxon>Basidiomycota</taxon>
        <taxon>Agaricomycotina</taxon>
        <taxon>Dacrymycetes</taxon>
        <taxon>Dacrymycetales</taxon>
        <taxon>Dacrymycetaceae</taxon>
        <taxon>Calocera</taxon>
    </lineage>
</organism>
<keyword evidence="11" id="KW-1185">Reference proteome</keyword>
<name>A0A167KY20_CALVF</name>
<feature type="domain" description="T-cell immunomodulatory protein TIP C2" evidence="9">
    <location>
        <begin position="555"/>
        <end position="651"/>
    </location>
</feature>
<dbReference type="GO" id="GO:0005886">
    <property type="term" value="C:plasma membrane"/>
    <property type="evidence" value="ECO:0007669"/>
    <property type="project" value="TreeGrafter"/>
</dbReference>
<dbReference type="EMBL" id="KV417290">
    <property type="protein sequence ID" value="KZO95134.1"/>
    <property type="molecule type" value="Genomic_DNA"/>
</dbReference>
<dbReference type="Pfam" id="PF23122">
    <property type="entry name" value="C2_ITFG1"/>
    <property type="match status" value="1"/>
</dbReference>
<keyword evidence="7" id="KW-0325">Glycoprotein</keyword>
<evidence type="ECO:0000313" key="10">
    <source>
        <dbReference type="EMBL" id="KZO95134.1"/>
    </source>
</evidence>
<evidence type="ECO:0000256" key="4">
    <source>
        <dbReference type="ARBA" id="ARBA00022729"/>
    </source>
</evidence>
<evidence type="ECO:0000256" key="1">
    <source>
        <dbReference type="ARBA" id="ARBA00004479"/>
    </source>
</evidence>